<organism evidence="1 2">
    <name type="scientific">Candidatus Defluviibacterium haderslevense</name>
    <dbReference type="NCBI Taxonomy" id="2981993"/>
    <lineage>
        <taxon>Bacteria</taxon>
        <taxon>Pseudomonadati</taxon>
        <taxon>Bacteroidota</taxon>
        <taxon>Saprospiria</taxon>
        <taxon>Saprospirales</taxon>
        <taxon>Saprospiraceae</taxon>
        <taxon>Candidatus Defluviibacterium</taxon>
    </lineage>
</organism>
<reference evidence="1 2" key="1">
    <citation type="submission" date="2020-10" db="EMBL/GenBank/DDBJ databases">
        <title>Connecting structure to function with the recovery of over 1000 high-quality activated sludge metagenome-assembled genomes encoding full-length rRNA genes using long-read sequencing.</title>
        <authorList>
            <person name="Singleton C.M."/>
            <person name="Petriglieri F."/>
            <person name="Kristensen J.M."/>
            <person name="Kirkegaard R.H."/>
            <person name="Michaelsen T.Y."/>
            <person name="Andersen M.H."/>
            <person name="Karst S.M."/>
            <person name="Dueholm M.S."/>
            <person name="Nielsen P.H."/>
            <person name="Albertsen M."/>
        </authorList>
    </citation>
    <scope>NUCLEOTIDE SEQUENCE [LARGE SCALE GENOMIC DNA]</scope>
    <source>
        <strain evidence="1">Ribe_18-Q3-R11-54_BAT3C.373</strain>
    </source>
</reference>
<name>A0A9D7SAS1_9BACT</name>
<proteinExistence type="predicted"/>
<evidence type="ECO:0000313" key="1">
    <source>
        <dbReference type="EMBL" id="MBK9718222.1"/>
    </source>
</evidence>
<protein>
    <submittedName>
        <fullName evidence="1">Uncharacterized protein</fullName>
    </submittedName>
</protein>
<dbReference type="AlphaFoldDB" id="A0A9D7SAS1"/>
<dbReference type="Proteomes" id="UP000808349">
    <property type="component" value="Unassembled WGS sequence"/>
</dbReference>
<evidence type="ECO:0000313" key="2">
    <source>
        <dbReference type="Proteomes" id="UP000808349"/>
    </source>
</evidence>
<sequence length="77" mass="8839">MDVRSHIKYLCANYNFIIYFVLSNNIPECILLLLNSGACDGYLMDRLVDYFKGLNYNVIWYNDVNGLPVGLTRPKTG</sequence>
<gene>
    <name evidence="1" type="ORF">IPO85_12050</name>
</gene>
<comment type="caution">
    <text evidence="1">The sequence shown here is derived from an EMBL/GenBank/DDBJ whole genome shotgun (WGS) entry which is preliminary data.</text>
</comment>
<accession>A0A9D7SAS1</accession>
<dbReference type="EMBL" id="JADKFW010000008">
    <property type="protein sequence ID" value="MBK9718222.1"/>
    <property type="molecule type" value="Genomic_DNA"/>
</dbReference>